<feature type="region of interest" description="Disordered" evidence="1">
    <location>
        <begin position="1"/>
        <end position="23"/>
    </location>
</feature>
<feature type="region of interest" description="Disordered" evidence="1">
    <location>
        <begin position="398"/>
        <end position="531"/>
    </location>
</feature>
<evidence type="ECO:0000259" key="2">
    <source>
        <dbReference type="Pfam" id="PF10263"/>
    </source>
</evidence>
<dbReference type="EMBL" id="JAZGSY010000001">
    <property type="protein sequence ID" value="KAL1844351.1"/>
    <property type="molecule type" value="Genomic_DNA"/>
</dbReference>
<dbReference type="Proteomes" id="UP001583172">
    <property type="component" value="Unassembled WGS sequence"/>
</dbReference>
<dbReference type="Pfam" id="PF10263">
    <property type="entry name" value="SprT-like"/>
    <property type="match status" value="1"/>
</dbReference>
<feature type="domain" description="SprT-like" evidence="2">
    <location>
        <begin position="190"/>
        <end position="303"/>
    </location>
</feature>
<keyword evidence="4" id="KW-1185">Reference proteome</keyword>
<dbReference type="InterPro" id="IPR006640">
    <property type="entry name" value="SprT-like_domain"/>
</dbReference>
<name>A0ABR3VRR8_HUMIN</name>
<proteinExistence type="predicted"/>
<protein>
    <recommendedName>
        <fullName evidence="2">SprT-like domain-containing protein</fullName>
    </recommendedName>
</protein>
<evidence type="ECO:0000313" key="3">
    <source>
        <dbReference type="EMBL" id="KAL1844351.1"/>
    </source>
</evidence>
<feature type="compositionally biased region" description="Low complexity" evidence="1">
    <location>
        <begin position="449"/>
        <end position="466"/>
    </location>
</feature>
<accession>A0ABR3VRR8</accession>
<gene>
    <name evidence="3" type="ORF">VTJ49DRAFT_30</name>
</gene>
<feature type="compositionally biased region" description="Low complexity" evidence="1">
    <location>
        <begin position="508"/>
        <end position="531"/>
    </location>
</feature>
<evidence type="ECO:0000313" key="4">
    <source>
        <dbReference type="Proteomes" id="UP001583172"/>
    </source>
</evidence>
<feature type="compositionally biased region" description="Basic residues" evidence="1">
    <location>
        <begin position="490"/>
        <end position="499"/>
    </location>
</feature>
<reference evidence="3 4" key="1">
    <citation type="journal article" date="2024" name="Commun. Biol.">
        <title>Comparative genomic analysis of thermophilic fungi reveals convergent evolutionary adaptations and gene losses.</title>
        <authorList>
            <person name="Steindorff A.S."/>
            <person name="Aguilar-Pontes M.V."/>
            <person name="Robinson A.J."/>
            <person name="Andreopoulos B."/>
            <person name="LaButti K."/>
            <person name="Kuo A."/>
            <person name="Mondo S."/>
            <person name="Riley R."/>
            <person name="Otillar R."/>
            <person name="Haridas S."/>
            <person name="Lipzen A."/>
            <person name="Grimwood J."/>
            <person name="Schmutz J."/>
            <person name="Clum A."/>
            <person name="Reid I.D."/>
            <person name="Moisan M.C."/>
            <person name="Butler G."/>
            <person name="Nguyen T.T.M."/>
            <person name="Dewar K."/>
            <person name="Conant G."/>
            <person name="Drula E."/>
            <person name="Henrissat B."/>
            <person name="Hansel C."/>
            <person name="Singer S."/>
            <person name="Hutchinson M.I."/>
            <person name="de Vries R.P."/>
            <person name="Natvig D.O."/>
            <person name="Powell A.J."/>
            <person name="Tsang A."/>
            <person name="Grigoriev I.V."/>
        </authorList>
    </citation>
    <scope>NUCLEOTIDE SEQUENCE [LARGE SCALE GENOMIC DNA]</scope>
    <source>
        <strain evidence="3 4">CBS 620.91</strain>
    </source>
</reference>
<feature type="compositionally biased region" description="Basic residues" evidence="1">
    <location>
        <begin position="400"/>
        <end position="411"/>
    </location>
</feature>
<organism evidence="3 4">
    <name type="scientific">Humicola insolens</name>
    <name type="common">Soft-rot fungus</name>
    <dbReference type="NCBI Taxonomy" id="85995"/>
    <lineage>
        <taxon>Eukaryota</taxon>
        <taxon>Fungi</taxon>
        <taxon>Dikarya</taxon>
        <taxon>Ascomycota</taxon>
        <taxon>Pezizomycotina</taxon>
        <taxon>Sordariomycetes</taxon>
        <taxon>Sordariomycetidae</taxon>
        <taxon>Sordariales</taxon>
        <taxon>Chaetomiaceae</taxon>
        <taxon>Mycothermus</taxon>
    </lineage>
</organism>
<evidence type="ECO:0000256" key="1">
    <source>
        <dbReference type="SAM" id="MobiDB-lite"/>
    </source>
</evidence>
<sequence>MTGGGHDYPPFRPSSAGPTYYSPIKRRPVEAIHASGNESDHGYYNLPQKRPRYDGPVAFRAVAAPLRVHSSPPVFPHYHLPPLKHHHLFPSPLPALPPSEPTATAIIPAPTMERTASGHSILPDPTEGCASTELLEDHEAAQRVRDHLAHFLRRNPDSKHERILRSIIFPRLRSDLEDEETAYPIDNAALESIFSAANEIFFNGRLSQRVAWDWSHASAERFDRRVIGTTALRRAAAKTRGYETLIVLSSPILRDPRYSRRLLISTFLHELIHCYLFICCGFRARGCGGHTPGFRDIAAVIDGWIGEGGGGLYLTRVEADLELFRVDRGREGRMVEEQQQPREVWTGKQERWSWGGRGGVGDGGVGVGGESAAATCYPCSGMAGPENDEYRDHLNAPPHPVHHHYHTHPVRPLKPEPVYIGLPGSGSGPTPGLGAVPTTNIHDAAAPQSYHNYHCSHNNHSHAYSSDPVVRTKSGGRLRSRSRSSSPAWHLRHHYRRTAGRPPPQPPTGSSFSSPSASASSFPSPTSSSAPYTSAERLFRLYSPLYPPKTTRADLDWVGAVKAVWAGITTEFTAETSPWRLGLEYPGANKIVFVLPRPPRGWTEEQLRELEKTNGCFDVITWNLDPAGVFNIQRSTTVDMGPAPRVTLYLRRIRSEADIVAWVGLVLCFVAWIGRHGCPLPSKNRITLLDDLQKGINTGAHLLGWAGGSQPYAAVQTLLESHRPWFSPKLPHPAGLVYEPWDRSVLDPEVVG</sequence>
<comment type="caution">
    <text evidence="3">The sequence shown here is derived from an EMBL/GenBank/DDBJ whole genome shotgun (WGS) entry which is preliminary data.</text>
</comment>